<dbReference type="EMBL" id="CP045857">
    <property type="protein sequence ID" value="QIJ05725.1"/>
    <property type="molecule type" value="Genomic_DNA"/>
</dbReference>
<evidence type="ECO:0000256" key="1">
    <source>
        <dbReference type="SAM" id="SignalP"/>
    </source>
</evidence>
<sequence>MSIRILLAILLLGCWSQNAIAKPESDVQKKIQAHAQYFGFQSPEAYLHFSAELNQLMSGKKTLGEPLLKTTTYINSLGAGTTYSTLSVEQKSELFALIKARRLNMAQSLGIPESSMDRLITQYATYSRLNAKLHNISLDKVFQTTSGEDDEIERIEVEGRLLQSWGGYGSLMMYVGITEMAMQSGISQYTPFVVRFTSRESEQTFMYNNYSGSWSISNETPCIQDSCQGYPVLNP</sequence>
<dbReference type="AlphaFoldDB" id="A0A6G7LVR0"/>
<dbReference type="RefSeq" id="WP_165565545.1">
    <property type="nucleotide sequence ID" value="NZ_CP045857.1"/>
</dbReference>
<protein>
    <submittedName>
        <fullName evidence="2">Uncharacterized protein</fullName>
    </submittedName>
</protein>
<dbReference type="Proteomes" id="UP000502117">
    <property type="component" value="Chromosome"/>
</dbReference>
<evidence type="ECO:0000313" key="3">
    <source>
        <dbReference type="Proteomes" id="UP000502117"/>
    </source>
</evidence>
<proteinExistence type="predicted"/>
<organism evidence="2 3">
    <name type="scientific">Shewanella chilikensis</name>
    <dbReference type="NCBI Taxonomy" id="558541"/>
    <lineage>
        <taxon>Bacteria</taxon>
        <taxon>Pseudomonadati</taxon>
        <taxon>Pseudomonadota</taxon>
        <taxon>Gammaproteobacteria</taxon>
        <taxon>Alteromonadales</taxon>
        <taxon>Shewanellaceae</taxon>
        <taxon>Shewanella</taxon>
    </lineage>
</organism>
<keyword evidence="1" id="KW-0732">Signal</keyword>
<feature type="chain" id="PRO_5026171827" evidence="1">
    <location>
        <begin position="22"/>
        <end position="235"/>
    </location>
</feature>
<dbReference type="KEGG" id="schk:GII14_17270"/>
<gene>
    <name evidence="2" type="ORF">GII14_17270</name>
</gene>
<name>A0A6G7LVR0_9GAMM</name>
<accession>A0A6G7LVR0</accession>
<feature type="signal peptide" evidence="1">
    <location>
        <begin position="1"/>
        <end position="21"/>
    </location>
</feature>
<evidence type="ECO:0000313" key="2">
    <source>
        <dbReference type="EMBL" id="QIJ05725.1"/>
    </source>
</evidence>
<reference evidence="2 3" key="1">
    <citation type="submission" date="2019-11" db="EMBL/GenBank/DDBJ databases">
        <title>Complete Genome Sequence of Shewanella chilikensis Strain DC57, Isolated from Corroded Seal Rings at a floating production facility in Australia.</title>
        <authorList>
            <person name="Salgar-Chaparro S.J."/>
            <person name="Castillo-Villamizar G.A."/>
            <person name="Poehlein A."/>
            <person name="Daniel R."/>
            <person name="Machuca L."/>
        </authorList>
    </citation>
    <scope>NUCLEOTIDE SEQUENCE [LARGE SCALE GENOMIC DNA]</scope>
    <source>
        <strain evidence="2 3">DC57</strain>
    </source>
</reference>